<reference evidence="9" key="2">
    <citation type="journal article" date="2023" name="Plants (Basel)">
        <title>Annotation of the Turnera subulata (Passifloraceae) Draft Genome Reveals the S-Locus Evolved after the Divergence of Turneroideae from Passifloroideae in a Stepwise Manner.</title>
        <authorList>
            <person name="Henning P.M."/>
            <person name="Roalson E.H."/>
            <person name="Mir W."/>
            <person name="McCubbin A.G."/>
            <person name="Shore J.S."/>
        </authorList>
    </citation>
    <scope>NUCLEOTIDE SEQUENCE</scope>
    <source>
        <strain evidence="9">F60SS</strain>
    </source>
</reference>
<dbReference type="InterPro" id="IPR036514">
    <property type="entry name" value="SGNH_hydro_sf"/>
</dbReference>
<evidence type="ECO:0000256" key="2">
    <source>
        <dbReference type="ARBA" id="ARBA00008668"/>
    </source>
</evidence>
<keyword evidence="4 8" id="KW-0732">Signal</keyword>
<sequence>MACLKDSLVLIFVFFVAPNMTSRVDGESQVPCYFIFGDSLSDAGNNNALLTLAKANYPPYGVDFYFGPTGRFTNGLTMVDIIALLVGLNQPIPPFANIATDIEEGVNYASGGAGIRDETGSYFGDHISLTEQLANHRDIISRLTRIIGDEAATQTYLNKCLYTVDMGSNDYIFNYFLPESGTRKLFTPDQFAAQLINQYSQQIRSLYDAGARKIALFGVGRLGCIPFVLASNGITQEIITRAVQLFNGRLVSLVDELNKDLANSKFIYINLTSIQSGFKVLKAGCCPVNNNGLCIPYSMPCPNRDEYTILDCIHPTQATNHVIAATSYNASHPSDAYPFDISHLVQQY</sequence>
<dbReference type="Pfam" id="PF00657">
    <property type="entry name" value="Lipase_GDSL"/>
    <property type="match status" value="1"/>
</dbReference>
<name>A0A9Q0F915_9ROSI</name>
<comment type="caution">
    <text evidence="9">The sequence shown here is derived from an EMBL/GenBank/DDBJ whole genome shotgun (WGS) entry which is preliminary data.</text>
</comment>
<evidence type="ECO:0000256" key="8">
    <source>
        <dbReference type="SAM" id="SignalP"/>
    </source>
</evidence>
<reference evidence="9" key="1">
    <citation type="submission" date="2022-02" db="EMBL/GenBank/DDBJ databases">
        <authorList>
            <person name="Henning P.M."/>
            <person name="McCubbin A.G."/>
            <person name="Shore J.S."/>
        </authorList>
    </citation>
    <scope>NUCLEOTIDE SEQUENCE</scope>
    <source>
        <strain evidence="9">F60SS</strain>
        <tissue evidence="9">Leaves</tissue>
    </source>
</reference>
<dbReference type="AlphaFoldDB" id="A0A9Q0F915"/>
<dbReference type="GO" id="GO:0016788">
    <property type="term" value="F:hydrolase activity, acting on ester bonds"/>
    <property type="evidence" value="ECO:0007669"/>
    <property type="project" value="InterPro"/>
</dbReference>
<dbReference type="InterPro" id="IPR001087">
    <property type="entry name" value="GDSL"/>
</dbReference>
<organism evidence="9 10">
    <name type="scientific">Turnera subulata</name>
    <dbReference type="NCBI Taxonomy" id="218843"/>
    <lineage>
        <taxon>Eukaryota</taxon>
        <taxon>Viridiplantae</taxon>
        <taxon>Streptophyta</taxon>
        <taxon>Embryophyta</taxon>
        <taxon>Tracheophyta</taxon>
        <taxon>Spermatophyta</taxon>
        <taxon>Magnoliopsida</taxon>
        <taxon>eudicotyledons</taxon>
        <taxon>Gunneridae</taxon>
        <taxon>Pentapetalae</taxon>
        <taxon>rosids</taxon>
        <taxon>fabids</taxon>
        <taxon>Malpighiales</taxon>
        <taxon>Passifloraceae</taxon>
        <taxon>Turnera</taxon>
    </lineage>
</organism>
<accession>A0A9Q0F915</accession>
<dbReference type="InterPro" id="IPR035669">
    <property type="entry name" value="SGNH_plant_lipase-like"/>
</dbReference>
<feature type="signal peptide" evidence="8">
    <location>
        <begin position="1"/>
        <end position="26"/>
    </location>
</feature>
<comment type="subcellular location">
    <subcellularLocation>
        <location evidence="1">Secreted</location>
    </subcellularLocation>
</comment>
<evidence type="ECO:0000313" key="10">
    <source>
        <dbReference type="Proteomes" id="UP001141552"/>
    </source>
</evidence>
<keyword evidence="7" id="KW-0443">Lipid metabolism</keyword>
<evidence type="ECO:0000256" key="6">
    <source>
        <dbReference type="ARBA" id="ARBA00022963"/>
    </source>
</evidence>
<protein>
    <recommendedName>
        <fullName evidence="11">GDSL esterase/lipase</fullName>
    </recommendedName>
</protein>
<dbReference type="PANTHER" id="PTHR45650:SF3">
    <property type="entry name" value="OS01G0748500 PROTEIN"/>
    <property type="match status" value="1"/>
</dbReference>
<dbReference type="InterPro" id="IPR051238">
    <property type="entry name" value="GDSL_esterase/lipase"/>
</dbReference>
<evidence type="ECO:0000256" key="3">
    <source>
        <dbReference type="ARBA" id="ARBA00022525"/>
    </source>
</evidence>
<keyword evidence="3" id="KW-0964">Secreted</keyword>
<evidence type="ECO:0000256" key="7">
    <source>
        <dbReference type="ARBA" id="ARBA00023098"/>
    </source>
</evidence>
<evidence type="ECO:0000256" key="4">
    <source>
        <dbReference type="ARBA" id="ARBA00022729"/>
    </source>
</evidence>
<dbReference type="Gene3D" id="3.40.50.1110">
    <property type="entry name" value="SGNH hydrolase"/>
    <property type="match status" value="1"/>
</dbReference>
<dbReference type="SUPFAM" id="SSF52266">
    <property type="entry name" value="SGNH hydrolase"/>
    <property type="match status" value="1"/>
</dbReference>
<evidence type="ECO:0000256" key="1">
    <source>
        <dbReference type="ARBA" id="ARBA00004613"/>
    </source>
</evidence>
<evidence type="ECO:0000313" key="9">
    <source>
        <dbReference type="EMBL" id="KAJ4827148.1"/>
    </source>
</evidence>
<keyword evidence="10" id="KW-1185">Reference proteome</keyword>
<evidence type="ECO:0000256" key="5">
    <source>
        <dbReference type="ARBA" id="ARBA00022801"/>
    </source>
</evidence>
<dbReference type="OrthoDB" id="812198at2759"/>
<feature type="chain" id="PRO_5040328976" description="GDSL esterase/lipase" evidence="8">
    <location>
        <begin position="27"/>
        <end position="348"/>
    </location>
</feature>
<dbReference type="GO" id="GO:0005576">
    <property type="term" value="C:extracellular region"/>
    <property type="evidence" value="ECO:0007669"/>
    <property type="project" value="UniProtKB-SubCell"/>
</dbReference>
<gene>
    <name evidence="9" type="ORF">Tsubulata_018810</name>
</gene>
<dbReference type="PANTHER" id="PTHR45650">
    <property type="entry name" value="GDSL-LIKE LIPASE/ACYLHYDROLASE-RELATED"/>
    <property type="match status" value="1"/>
</dbReference>
<keyword evidence="6" id="KW-0442">Lipid degradation</keyword>
<comment type="similarity">
    <text evidence="2">Belongs to the 'GDSL' lipolytic enzyme family.</text>
</comment>
<dbReference type="Proteomes" id="UP001141552">
    <property type="component" value="Unassembled WGS sequence"/>
</dbReference>
<dbReference type="EMBL" id="JAKUCV010006481">
    <property type="protein sequence ID" value="KAJ4827148.1"/>
    <property type="molecule type" value="Genomic_DNA"/>
</dbReference>
<keyword evidence="5" id="KW-0378">Hydrolase</keyword>
<dbReference type="GO" id="GO:0016042">
    <property type="term" value="P:lipid catabolic process"/>
    <property type="evidence" value="ECO:0007669"/>
    <property type="project" value="UniProtKB-KW"/>
</dbReference>
<proteinExistence type="inferred from homology"/>
<evidence type="ECO:0008006" key="11">
    <source>
        <dbReference type="Google" id="ProtNLM"/>
    </source>
</evidence>
<dbReference type="CDD" id="cd01837">
    <property type="entry name" value="SGNH_plant_lipase_like"/>
    <property type="match status" value="1"/>
</dbReference>